<dbReference type="RefSeq" id="XP_016506707.1">
    <property type="nucleotide sequence ID" value="XM_016651221.1"/>
</dbReference>
<name>A0A1S4CZY6_TOBAC</name>
<evidence type="ECO:0000313" key="3">
    <source>
        <dbReference type="RefSeq" id="XP_016506707.1"/>
    </source>
</evidence>
<dbReference type="KEGG" id="nta:107824462"/>
<dbReference type="Pfam" id="PF14244">
    <property type="entry name" value="Retrotran_gag_3"/>
    <property type="match status" value="1"/>
</dbReference>
<accession>A0A1S4CZY6</accession>
<reference evidence="3" key="2">
    <citation type="submission" date="2025-08" db="UniProtKB">
        <authorList>
            <consortium name="RefSeq"/>
        </authorList>
    </citation>
    <scope>IDENTIFICATION</scope>
</reference>
<dbReference type="OrthoDB" id="1241344at2759"/>
<dbReference type="OMA" id="EHRPANE"/>
<dbReference type="PANTHER" id="PTHR37610">
    <property type="entry name" value="CCHC-TYPE DOMAIN-CONTAINING PROTEIN"/>
    <property type="match status" value="1"/>
</dbReference>
<dbReference type="PANTHER" id="PTHR37610:SF6">
    <property type="entry name" value="GAG-POLYPEPTIDE OF LTR COPIA-TYPE-RELATED"/>
    <property type="match status" value="1"/>
</dbReference>
<dbReference type="GeneID" id="107824462"/>
<dbReference type="Proteomes" id="UP000790787">
    <property type="component" value="Chromosome 7"/>
</dbReference>
<dbReference type="Pfam" id="PF14223">
    <property type="entry name" value="Retrotran_gag_2"/>
    <property type="match status" value="1"/>
</dbReference>
<evidence type="ECO:0000313" key="2">
    <source>
        <dbReference type="Proteomes" id="UP000790787"/>
    </source>
</evidence>
<sequence length="179" mass="19814">MSIDSATTSSPVDSTISHSIDSSHLLYVHPSNNPGSLLVPVTFNGTGYVSWKKNVLIALSAKNKTGLIDGRISQSSHDSPLYDQWVRCNNMVFAWLSNSLSKDIADSVLHCDTAREIWRDIEEMYGQSNASRYYQIQREIVAVSQGSSDIASYYTKLRKLWDELKTASFGPSCICGAEP</sequence>
<dbReference type="InterPro" id="IPR029472">
    <property type="entry name" value="Copia-like_N"/>
</dbReference>
<evidence type="ECO:0000259" key="1">
    <source>
        <dbReference type="Pfam" id="PF14244"/>
    </source>
</evidence>
<dbReference type="PaxDb" id="4097-A0A1S4CZY6"/>
<organism evidence="2 3">
    <name type="scientific">Nicotiana tabacum</name>
    <name type="common">Common tobacco</name>
    <dbReference type="NCBI Taxonomy" id="4097"/>
    <lineage>
        <taxon>Eukaryota</taxon>
        <taxon>Viridiplantae</taxon>
        <taxon>Streptophyta</taxon>
        <taxon>Embryophyta</taxon>
        <taxon>Tracheophyta</taxon>
        <taxon>Spermatophyta</taxon>
        <taxon>Magnoliopsida</taxon>
        <taxon>eudicotyledons</taxon>
        <taxon>Gunneridae</taxon>
        <taxon>Pentapetalae</taxon>
        <taxon>asterids</taxon>
        <taxon>lamiids</taxon>
        <taxon>Solanales</taxon>
        <taxon>Solanaceae</taxon>
        <taxon>Nicotianoideae</taxon>
        <taxon>Nicotianeae</taxon>
        <taxon>Nicotiana</taxon>
    </lineage>
</organism>
<gene>
    <name evidence="3" type="primary">LOC107824462</name>
</gene>
<keyword evidence="2" id="KW-1185">Reference proteome</keyword>
<reference evidence="2" key="1">
    <citation type="journal article" date="2014" name="Nat. Commun.">
        <title>The tobacco genome sequence and its comparison with those of tomato and potato.</title>
        <authorList>
            <person name="Sierro N."/>
            <person name="Battey J.N."/>
            <person name="Ouadi S."/>
            <person name="Bakaher N."/>
            <person name="Bovet L."/>
            <person name="Willig A."/>
            <person name="Goepfert S."/>
            <person name="Peitsch M.C."/>
            <person name="Ivanov N.V."/>
        </authorList>
    </citation>
    <scope>NUCLEOTIDE SEQUENCE [LARGE SCALE GENOMIC DNA]</scope>
</reference>
<protein>
    <recommendedName>
        <fullName evidence="1">Retrotransposon Copia-like N-terminal domain-containing protein</fullName>
    </recommendedName>
</protein>
<dbReference type="AlphaFoldDB" id="A0A1S4CZY6"/>
<proteinExistence type="predicted"/>